<feature type="compositionally biased region" description="Basic and acidic residues" evidence="7">
    <location>
        <begin position="26"/>
        <end position="38"/>
    </location>
</feature>
<dbReference type="Pfam" id="PF13742">
    <property type="entry name" value="tRNA_anti_2"/>
    <property type="match status" value="1"/>
</dbReference>
<dbReference type="InterPro" id="IPR025824">
    <property type="entry name" value="OB-fold_nuc-bd_dom"/>
</dbReference>
<dbReference type="GO" id="GO:0008855">
    <property type="term" value="F:exodeoxyribonuclease VII activity"/>
    <property type="evidence" value="ECO:0007669"/>
    <property type="project" value="UniProtKB-UniRule"/>
</dbReference>
<dbReference type="InterPro" id="IPR003753">
    <property type="entry name" value="Exonuc_VII_L"/>
</dbReference>
<evidence type="ECO:0000256" key="2">
    <source>
        <dbReference type="ARBA" id="ARBA00022722"/>
    </source>
</evidence>
<dbReference type="GO" id="GO:0005737">
    <property type="term" value="C:cytoplasm"/>
    <property type="evidence" value="ECO:0007669"/>
    <property type="project" value="UniProtKB-SubCell"/>
</dbReference>
<dbReference type="Proteomes" id="UP000002026">
    <property type="component" value="Chromosome"/>
</dbReference>
<evidence type="ECO:0000256" key="3">
    <source>
        <dbReference type="ARBA" id="ARBA00022801"/>
    </source>
</evidence>
<dbReference type="NCBIfam" id="TIGR00237">
    <property type="entry name" value="xseA"/>
    <property type="match status" value="1"/>
</dbReference>
<evidence type="ECO:0000256" key="7">
    <source>
        <dbReference type="SAM" id="MobiDB-lite"/>
    </source>
</evidence>
<evidence type="ECO:0000313" key="11">
    <source>
        <dbReference type="Proteomes" id="UP000002026"/>
    </source>
</evidence>
<dbReference type="STRING" id="471855.Shel_12180"/>
<keyword evidence="3 5" id="KW-0378">Hydrolase</keyword>
<dbReference type="EC" id="3.1.11.6" evidence="5"/>
<dbReference type="GO" id="GO:0006308">
    <property type="term" value="P:DNA catabolic process"/>
    <property type="evidence" value="ECO:0007669"/>
    <property type="project" value="UniProtKB-UniRule"/>
</dbReference>
<accession>C7N5R1</accession>
<dbReference type="EMBL" id="CP001684">
    <property type="protein sequence ID" value="ACV22246.1"/>
    <property type="molecule type" value="Genomic_DNA"/>
</dbReference>
<dbReference type="RefSeq" id="WP_012798349.1">
    <property type="nucleotide sequence ID" value="NC_013165.1"/>
</dbReference>
<feature type="domain" description="OB-fold nucleic acid binding" evidence="9">
    <location>
        <begin position="40"/>
        <end position="129"/>
    </location>
</feature>
<evidence type="ECO:0000256" key="4">
    <source>
        <dbReference type="ARBA" id="ARBA00022839"/>
    </source>
</evidence>
<organism evidence="10 11">
    <name type="scientific">Slackia heliotrinireducens (strain ATCC 29202 / DSM 20476 / NCTC 11029 / RHS 1)</name>
    <name type="common">Peptococcus heliotrinreducens</name>
    <dbReference type="NCBI Taxonomy" id="471855"/>
    <lineage>
        <taxon>Bacteria</taxon>
        <taxon>Bacillati</taxon>
        <taxon>Actinomycetota</taxon>
        <taxon>Coriobacteriia</taxon>
        <taxon>Eggerthellales</taxon>
        <taxon>Eggerthellaceae</taxon>
        <taxon>Slackia</taxon>
    </lineage>
</organism>
<evidence type="ECO:0000256" key="6">
    <source>
        <dbReference type="RuleBase" id="RU004355"/>
    </source>
</evidence>
<comment type="similarity">
    <text evidence="5 6">Belongs to the XseA family.</text>
</comment>
<dbReference type="Pfam" id="PF02601">
    <property type="entry name" value="Exonuc_VII_L"/>
    <property type="match status" value="1"/>
</dbReference>
<dbReference type="PANTHER" id="PTHR30008:SF0">
    <property type="entry name" value="EXODEOXYRIBONUCLEASE 7 LARGE SUBUNIT"/>
    <property type="match status" value="1"/>
</dbReference>
<evidence type="ECO:0000313" key="10">
    <source>
        <dbReference type="EMBL" id="ACV22246.1"/>
    </source>
</evidence>
<sequence length="519" mass="56050">MAYRKAPHTGASTGYLPNLTSSAGDSRADEPQAADGKRPLTVSEAMNLAKGALEHITVTIVGEVSEVNVKRGYKAAYFTVKDASAALPCMMWFNRYDKTDGVTIGMKVEMTGRFTLYPKQGRMNFDVFTLKQAGEGDLRKKVADLARKLQNEGLMDPARKVPVPAFPERIGVVTSPRGDAVHDVLRTLRRRFPVATVQVAGVPVEGEHAAEYMIEGLRACYRAKVDVILLVRGGGSFENLMPFNDEALCRAIVACPIPIVTGIGHEPDTTIADMVADVRQSTPTGAALFVSPSQDMLEETFGTYAASLASGVQYAIDRAAMNVRRAEDRPLFKDPHTLFATDELTLDMTQDRLERLLAGATVPFATQVDTAAARLARSLEATTAPHRNQLDVAAGRLTRSLAGATTPFERDLEVTSARLARALPLGISRDKTAVDTLEARMRTVAGGMLDPFNHELALSAGRMHDLSPLTVLSRGYAMATDGEGHVVKNVDQVKPGDRIEVRVSDGSLDCTVDALQPAE</sequence>
<dbReference type="KEGG" id="shi:Shel_12180"/>
<reference evidence="10 11" key="1">
    <citation type="journal article" date="2009" name="Stand. Genomic Sci.">
        <title>Complete genome sequence of Slackia heliotrinireducens type strain (RHS 1).</title>
        <authorList>
            <person name="Pukall R."/>
            <person name="Lapidus A."/>
            <person name="Nolan M."/>
            <person name="Copeland A."/>
            <person name="Glavina Del Rio T."/>
            <person name="Lucas S."/>
            <person name="Chen F."/>
            <person name="Tice H."/>
            <person name="Cheng J.F."/>
            <person name="Chertkov O."/>
            <person name="Bruce D."/>
            <person name="Goodwin L."/>
            <person name="Kuske C."/>
            <person name="Brettin T."/>
            <person name="Detter J.C."/>
            <person name="Han C."/>
            <person name="Pitluck S."/>
            <person name="Pati A."/>
            <person name="Mavrommatis K."/>
            <person name="Ivanova N."/>
            <person name="Ovchinnikova G."/>
            <person name="Chen A."/>
            <person name="Palaniappan K."/>
            <person name="Schneider S."/>
            <person name="Rohde M."/>
            <person name="Chain P."/>
            <person name="D'haeseleer P."/>
            <person name="Goker M."/>
            <person name="Bristow J."/>
            <person name="Eisen J.A."/>
            <person name="Markowitz V."/>
            <person name="Kyrpides N.C."/>
            <person name="Klenk H.P."/>
            <person name="Hugenholtz P."/>
        </authorList>
    </citation>
    <scope>NUCLEOTIDE SEQUENCE [LARGE SCALE GENOMIC DNA]</scope>
    <source>
        <strain evidence="11">ATCC 29202 / DSM 20476 / NCTC 11029 / RHS 1</strain>
    </source>
</reference>
<dbReference type="HAMAP" id="MF_00378">
    <property type="entry name" value="Exonuc_7_L"/>
    <property type="match status" value="1"/>
</dbReference>
<dbReference type="InterPro" id="IPR020579">
    <property type="entry name" value="Exonuc_VII_lsu_C"/>
</dbReference>
<keyword evidence="11" id="KW-1185">Reference proteome</keyword>
<dbReference type="CDD" id="cd04489">
    <property type="entry name" value="ExoVII_LU_OBF"/>
    <property type="match status" value="1"/>
</dbReference>
<comment type="subunit">
    <text evidence="5">Heterooligomer composed of large and small subunits.</text>
</comment>
<proteinExistence type="inferred from homology"/>
<comment type="function">
    <text evidence="5">Bidirectionally degrades single-stranded DNA into large acid-insoluble oligonucleotides, which are then degraded further into small acid-soluble oligonucleotides.</text>
</comment>
<feature type="region of interest" description="Disordered" evidence="7">
    <location>
        <begin position="1"/>
        <end position="38"/>
    </location>
</feature>
<feature type="domain" description="Exonuclease VII large subunit C-terminal" evidence="8">
    <location>
        <begin position="154"/>
        <end position="511"/>
    </location>
</feature>
<gene>
    <name evidence="5" type="primary">xseA</name>
    <name evidence="10" type="ordered locus">Shel_12180</name>
</gene>
<name>C7N5R1_SLAHD</name>
<protein>
    <recommendedName>
        <fullName evidence="5">Exodeoxyribonuclease 7 large subunit</fullName>
        <ecNumber evidence="5">3.1.11.6</ecNumber>
    </recommendedName>
    <alternativeName>
        <fullName evidence="5">Exodeoxyribonuclease VII large subunit</fullName>
        <shortName evidence="5">Exonuclease VII large subunit</shortName>
    </alternativeName>
</protein>
<evidence type="ECO:0000256" key="1">
    <source>
        <dbReference type="ARBA" id="ARBA00022490"/>
    </source>
</evidence>
<dbReference type="HOGENOM" id="CLU_023625_2_2_11"/>
<keyword evidence="2 5" id="KW-0540">Nuclease</keyword>
<dbReference type="GO" id="GO:0003676">
    <property type="term" value="F:nucleic acid binding"/>
    <property type="evidence" value="ECO:0007669"/>
    <property type="project" value="InterPro"/>
</dbReference>
<keyword evidence="1 5" id="KW-0963">Cytoplasm</keyword>
<comment type="catalytic activity">
    <reaction evidence="5 6">
        <text>Exonucleolytic cleavage in either 5'- to 3'- or 3'- to 5'-direction to yield nucleoside 5'-phosphates.</text>
        <dbReference type="EC" id="3.1.11.6"/>
    </reaction>
</comment>
<dbReference type="PANTHER" id="PTHR30008">
    <property type="entry name" value="EXODEOXYRIBONUCLEASE 7 LARGE SUBUNIT"/>
    <property type="match status" value="1"/>
</dbReference>
<keyword evidence="4 5" id="KW-0269">Exonuclease</keyword>
<dbReference type="GO" id="GO:0009318">
    <property type="term" value="C:exodeoxyribonuclease VII complex"/>
    <property type="evidence" value="ECO:0007669"/>
    <property type="project" value="UniProtKB-UniRule"/>
</dbReference>
<evidence type="ECO:0000256" key="5">
    <source>
        <dbReference type="HAMAP-Rule" id="MF_00378"/>
    </source>
</evidence>
<dbReference type="eggNOG" id="COG1570">
    <property type="taxonomic scope" value="Bacteria"/>
</dbReference>
<evidence type="ECO:0000259" key="8">
    <source>
        <dbReference type="Pfam" id="PF02601"/>
    </source>
</evidence>
<comment type="subcellular location">
    <subcellularLocation>
        <location evidence="5 6">Cytoplasm</location>
    </subcellularLocation>
</comment>
<evidence type="ECO:0000259" key="9">
    <source>
        <dbReference type="Pfam" id="PF13742"/>
    </source>
</evidence>
<dbReference type="AlphaFoldDB" id="C7N5R1"/>